<feature type="chain" id="PRO_5013356840" description="Lipocalin/cytosolic fatty-acid binding domain-containing protein" evidence="1">
    <location>
        <begin position="16"/>
        <end position="201"/>
    </location>
</feature>
<evidence type="ECO:0008006" key="3">
    <source>
        <dbReference type="Google" id="ProtNLM"/>
    </source>
</evidence>
<dbReference type="EMBL" id="JO842485">
    <property type="protein sequence ID" value="AEO34102.1"/>
    <property type="molecule type" value="mRNA"/>
</dbReference>
<name>G3MKT4_AMBMU</name>
<feature type="signal peptide" evidence="1">
    <location>
        <begin position="1"/>
        <end position="15"/>
    </location>
</feature>
<proteinExistence type="evidence at transcript level"/>
<organism evidence="2">
    <name type="scientific">Amblyomma maculatum</name>
    <name type="common">Gulf Coast tick</name>
    <dbReference type="NCBI Taxonomy" id="34609"/>
    <lineage>
        <taxon>Eukaryota</taxon>
        <taxon>Metazoa</taxon>
        <taxon>Ecdysozoa</taxon>
        <taxon>Arthropoda</taxon>
        <taxon>Chelicerata</taxon>
        <taxon>Arachnida</taxon>
        <taxon>Acari</taxon>
        <taxon>Parasitiformes</taxon>
        <taxon>Ixodida</taxon>
        <taxon>Ixodoidea</taxon>
        <taxon>Ixodidae</taxon>
        <taxon>Amblyomminae</taxon>
        <taxon>Amblyomma</taxon>
    </lineage>
</organism>
<protein>
    <recommendedName>
        <fullName evidence="3">Lipocalin/cytosolic fatty-acid binding domain-containing protein</fullName>
    </recommendedName>
</protein>
<reference evidence="2" key="1">
    <citation type="journal article" date="2011" name="PLoS ONE">
        <title>A deep insight into the sialotranscriptome of the gulf coast tick, Amblyomma maculatum.</title>
        <authorList>
            <person name="Karim S."/>
            <person name="Singh P."/>
            <person name="Ribeiro J.M."/>
        </authorList>
    </citation>
    <scope>NUCLEOTIDE SEQUENCE</scope>
    <source>
        <tissue evidence="2">Salivary gland</tissue>
    </source>
</reference>
<keyword evidence="1" id="KW-0732">Signal</keyword>
<evidence type="ECO:0000256" key="1">
    <source>
        <dbReference type="SAM" id="SignalP"/>
    </source>
</evidence>
<accession>G3MKT4</accession>
<sequence>MHILIVIMLVCSSRAASMDEFREALNTSNPIYLYWQSGMQRHNDWKCVYLSQYMKPDNDFYFFQKNYKNAEKTGHTRFSGHLEEGTEDKNATLRVTSFYDQQHKKDDFLQEKIYTLRYWNDTEKCFLVTLNRKSGQPHCEVYQWDEAVDKRCGPIFDKNILKRDCIYRGCELEFQKHCSDPKVVIVYDMIACKNKMPQLPN</sequence>
<evidence type="ECO:0000313" key="2">
    <source>
        <dbReference type="EMBL" id="AEO34102.1"/>
    </source>
</evidence>
<dbReference type="AlphaFoldDB" id="G3MKT4"/>